<dbReference type="AlphaFoldDB" id="A0AB36IJ86"/>
<proteinExistence type="predicted"/>
<organism evidence="1 2">
    <name type="scientific">Corynebacterium glutamicum</name>
    <name type="common">Brevibacterium saccharolyticum</name>
    <dbReference type="NCBI Taxonomy" id="1718"/>
    <lineage>
        <taxon>Bacteria</taxon>
        <taxon>Bacillati</taxon>
        <taxon>Actinomycetota</taxon>
        <taxon>Actinomycetes</taxon>
        <taxon>Mycobacteriales</taxon>
        <taxon>Corynebacteriaceae</taxon>
        <taxon>Corynebacterium</taxon>
    </lineage>
</organism>
<evidence type="ECO:0000313" key="2">
    <source>
        <dbReference type="Proteomes" id="UP000186091"/>
    </source>
</evidence>
<reference evidence="1 2" key="1">
    <citation type="submission" date="2015-12" db="EMBL/GenBank/DDBJ databases">
        <title>Genome sequence of Corynebacterium AS 1.542.</title>
        <authorList>
            <person name="Yang J."/>
            <person name="Yang S."/>
        </authorList>
    </citation>
    <scope>NUCLEOTIDE SEQUENCE [LARGE SCALE GENOMIC DNA]</scope>
    <source>
        <strain evidence="1 2">AS 1.542</strain>
    </source>
</reference>
<dbReference type="Proteomes" id="UP000186091">
    <property type="component" value="Unassembled WGS sequence"/>
</dbReference>
<gene>
    <name evidence="1" type="ORF">AUP69_03675</name>
</gene>
<accession>A0AB36IJ86</accession>
<evidence type="ECO:0000313" key="1">
    <source>
        <dbReference type="EMBL" id="OKX83435.1"/>
    </source>
</evidence>
<sequence length="45" mass="4602">MENVLEFLGDLSVLSSTGLIGSLFTFLDASSDWAGAVADLIGLVG</sequence>
<dbReference type="RefSeq" id="WP_003853755.1">
    <property type="nucleotide sequence ID" value="NZ_JAAOYN010000001.1"/>
</dbReference>
<name>A0AB36IJ86_CORGT</name>
<protein>
    <submittedName>
        <fullName evidence="1">Porin</fullName>
    </submittedName>
</protein>
<dbReference type="EMBL" id="LOQT01000012">
    <property type="protein sequence ID" value="OKX83435.1"/>
    <property type="molecule type" value="Genomic_DNA"/>
</dbReference>
<comment type="caution">
    <text evidence="1">The sequence shown here is derived from an EMBL/GenBank/DDBJ whole genome shotgun (WGS) entry which is preliminary data.</text>
</comment>
<dbReference type="NCBIfam" id="NF033925">
    <property type="entry name" value="pora_1"/>
    <property type="match status" value="1"/>
</dbReference>